<dbReference type="PROSITE" id="PS00518">
    <property type="entry name" value="ZF_RING_1"/>
    <property type="match status" value="1"/>
</dbReference>
<evidence type="ECO:0000256" key="2">
    <source>
        <dbReference type="ARBA" id="ARBA00022723"/>
    </source>
</evidence>
<dbReference type="InterPro" id="IPR043136">
    <property type="entry name" value="B30.2/SPRY_sf"/>
</dbReference>
<name>A0A8C4QKK9_EPTBU</name>
<dbReference type="SMART" id="SM00589">
    <property type="entry name" value="PRY"/>
    <property type="match status" value="1"/>
</dbReference>
<dbReference type="InterPro" id="IPR003879">
    <property type="entry name" value="Butyrophylin_SPRY"/>
</dbReference>
<reference evidence="10" key="1">
    <citation type="submission" date="2025-08" db="UniProtKB">
        <authorList>
            <consortium name="Ensembl"/>
        </authorList>
    </citation>
    <scope>IDENTIFICATION</scope>
</reference>
<dbReference type="PROSITE" id="PS50188">
    <property type="entry name" value="B302_SPRY"/>
    <property type="match status" value="1"/>
</dbReference>
<dbReference type="PROSITE" id="PS50089">
    <property type="entry name" value="ZF_RING_2"/>
    <property type="match status" value="1"/>
</dbReference>
<dbReference type="InterPro" id="IPR001841">
    <property type="entry name" value="Znf_RING"/>
</dbReference>
<proteinExistence type="predicted"/>
<organism evidence="10 11">
    <name type="scientific">Eptatretus burgeri</name>
    <name type="common">Inshore hagfish</name>
    <dbReference type="NCBI Taxonomy" id="7764"/>
    <lineage>
        <taxon>Eukaryota</taxon>
        <taxon>Metazoa</taxon>
        <taxon>Chordata</taxon>
        <taxon>Craniata</taxon>
        <taxon>Vertebrata</taxon>
        <taxon>Cyclostomata</taxon>
        <taxon>Myxini</taxon>
        <taxon>Myxiniformes</taxon>
        <taxon>Myxinidae</taxon>
        <taxon>Eptatretinae</taxon>
        <taxon>Eptatretus</taxon>
    </lineage>
</organism>
<dbReference type="InterPro" id="IPR003877">
    <property type="entry name" value="SPRY_dom"/>
</dbReference>
<dbReference type="GO" id="GO:0008270">
    <property type="term" value="F:zinc ion binding"/>
    <property type="evidence" value="ECO:0007669"/>
    <property type="project" value="UniProtKB-KW"/>
</dbReference>
<keyword evidence="4" id="KW-0862">Zinc</keyword>
<dbReference type="OMA" id="RETECIK"/>
<evidence type="ECO:0000256" key="3">
    <source>
        <dbReference type="ARBA" id="ARBA00022771"/>
    </source>
</evidence>
<dbReference type="AlphaFoldDB" id="A0A8C4QKK9"/>
<dbReference type="SMART" id="SM00449">
    <property type="entry name" value="SPRY"/>
    <property type="match status" value="1"/>
</dbReference>
<keyword evidence="2" id="KW-0479">Metal-binding</keyword>
<evidence type="ECO:0000256" key="1">
    <source>
        <dbReference type="ARBA" id="ARBA00022588"/>
    </source>
</evidence>
<feature type="domain" description="B30.2/SPRY" evidence="9">
    <location>
        <begin position="173"/>
        <end position="367"/>
    </location>
</feature>
<dbReference type="Gene3D" id="2.60.120.920">
    <property type="match status" value="1"/>
</dbReference>
<dbReference type="InterPro" id="IPR013320">
    <property type="entry name" value="ConA-like_dom_sf"/>
</dbReference>
<dbReference type="InterPro" id="IPR051051">
    <property type="entry name" value="E3_ubiq-ligase_TRIM/RNF"/>
</dbReference>
<keyword evidence="11" id="KW-1185">Reference proteome</keyword>
<dbReference type="SUPFAM" id="SSF49899">
    <property type="entry name" value="Concanavalin A-like lectins/glucanases"/>
    <property type="match status" value="1"/>
</dbReference>
<dbReference type="GeneTree" id="ENSGT01030000234583"/>
<dbReference type="SMART" id="SM00184">
    <property type="entry name" value="RING"/>
    <property type="match status" value="1"/>
</dbReference>
<dbReference type="SUPFAM" id="SSF57850">
    <property type="entry name" value="RING/U-box"/>
    <property type="match status" value="1"/>
</dbReference>
<dbReference type="Pfam" id="PF15227">
    <property type="entry name" value="zf-C3HC4_4"/>
    <property type="match status" value="1"/>
</dbReference>
<evidence type="ECO:0000256" key="6">
    <source>
        <dbReference type="PROSITE-ProRule" id="PRU00175"/>
    </source>
</evidence>
<evidence type="ECO:0000313" key="10">
    <source>
        <dbReference type="Ensembl" id="ENSEBUP00000016308.1"/>
    </source>
</evidence>
<dbReference type="PRINTS" id="PR01407">
    <property type="entry name" value="BUTYPHLNCDUF"/>
</dbReference>
<evidence type="ECO:0000259" key="9">
    <source>
        <dbReference type="PROSITE" id="PS50188"/>
    </source>
</evidence>
<feature type="region of interest" description="Disordered" evidence="7">
    <location>
        <begin position="168"/>
        <end position="199"/>
    </location>
</feature>
<dbReference type="InterPro" id="IPR001870">
    <property type="entry name" value="B30.2/SPRY"/>
</dbReference>
<dbReference type="InterPro" id="IPR006574">
    <property type="entry name" value="PRY"/>
</dbReference>
<accession>A0A8C4QKK9</accession>
<reference evidence="10" key="2">
    <citation type="submission" date="2025-09" db="UniProtKB">
        <authorList>
            <consortium name="Ensembl"/>
        </authorList>
    </citation>
    <scope>IDENTIFICATION</scope>
</reference>
<dbReference type="Pfam" id="PF13765">
    <property type="entry name" value="PRY"/>
    <property type="match status" value="1"/>
</dbReference>
<feature type="compositionally biased region" description="Polar residues" evidence="7">
    <location>
        <begin position="188"/>
        <end position="199"/>
    </location>
</feature>
<dbReference type="PANTHER" id="PTHR25465">
    <property type="entry name" value="B-BOX DOMAIN CONTAINING"/>
    <property type="match status" value="1"/>
</dbReference>
<evidence type="ECO:0000256" key="4">
    <source>
        <dbReference type="ARBA" id="ARBA00022833"/>
    </source>
</evidence>
<dbReference type="PANTHER" id="PTHR25465:SF11">
    <property type="entry name" value="TRIPARTITE MOTIF CONTAINING 14"/>
    <property type="match status" value="1"/>
</dbReference>
<dbReference type="Gene3D" id="3.30.40.10">
    <property type="entry name" value="Zinc/RING finger domain, C3HC4 (zinc finger)"/>
    <property type="match status" value="1"/>
</dbReference>
<dbReference type="Ensembl" id="ENSEBUT00000016884.1">
    <property type="protein sequence ID" value="ENSEBUP00000016308.1"/>
    <property type="gene ID" value="ENSEBUG00000010233.1"/>
</dbReference>
<evidence type="ECO:0000259" key="8">
    <source>
        <dbReference type="PROSITE" id="PS50089"/>
    </source>
</evidence>
<dbReference type="InterPro" id="IPR017907">
    <property type="entry name" value="Znf_RING_CS"/>
</dbReference>
<evidence type="ECO:0000256" key="7">
    <source>
        <dbReference type="SAM" id="MobiDB-lite"/>
    </source>
</evidence>
<feature type="domain" description="RING-type" evidence="8">
    <location>
        <begin position="17"/>
        <end position="60"/>
    </location>
</feature>
<keyword evidence="5" id="KW-0391">Immunity</keyword>
<dbReference type="Proteomes" id="UP000694388">
    <property type="component" value="Unplaced"/>
</dbReference>
<evidence type="ECO:0000313" key="11">
    <source>
        <dbReference type="Proteomes" id="UP000694388"/>
    </source>
</evidence>
<protein>
    <submittedName>
        <fullName evidence="10">Uncharacterized protein</fullName>
    </submittedName>
</protein>
<keyword evidence="3 6" id="KW-0863">Zinc-finger</keyword>
<evidence type="ECO:0000256" key="5">
    <source>
        <dbReference type="ARBA" id="ARBA00022859"/>
    </source>
</evidence>
<keyword evidence="1" id="KW-0399">Innate immunity</keyword>
<dbReference type="GO" id="GO:0005737">
    <property type="term" value="C:cytoplasm"/>
    <property type="evidence" value="ECO:0007669"/>
    <property type="project" value="UniProtKB-ARBA"/>
</dbReference>
<dbReference type="GO" id="GO:0045087">
    <property type="term" value="P:innate immune response"/>
    <property type="evidence" value="ECO:0007669"/>
    <property type="project" value="UniProtKB-KW"/>
</dbReference>
<dbReference type="InterPro" id="IPR013083">
    <property type="entry name" value="Znf_RING/FYVE/PHD"/>
</dbReference>
<dbReference type="Pfam" id="PF00622">
    <property type="entry name" value="SPRY"/>
    <property type="match status" value="1"/>
</dbReference>
<sequence length="371" mass="42022">MAYYSTNIGFCTDELTCTVCLELLNEPVTLTCGHSFCHLCVEEYWKPRQQVQAFFCPNCREVFPQKPKLKKNVMLASLVEQILCCGKHDHKVVAMQIAHTELKVKSRNESSSCFIFTVHDISVLNLLYSVQGILTAKCPQVSESKQHIQSQLHELQKEVKDTKVRNTKEVKSQVHEPVGPQHHLSLSADGQTPSLDPNSAHPQLVISKDLRKATRTETVHLSLECSDRFDSHFQVLSSESFSSGRHYWEIDVALSRWCRIGVALNSMRRKGEGNECVLGENSKSWCVWKCNNNYTAMHNKQCTPLSVLVNPKRFGFFLDCEAGELRCFGDSRVLHVFRGIFRDSVKPALGIYNLSGSCVFSSTTLQFCLLR</sequence>